<dbReference type="InterPro" id="IPR051612">
    <property type="entry name" value="Teichoic_Acid_Biosynth"/>
</dbReference>
<dbReference type="Proteomes" id="UP001320544">
    <property type="component" value="Chromosome"/>
</dbReference>
<keyword evidence="8" id="KW-1185">Reference proteome</keyword>
<sequence length="410" mass="46986">MSENNVGEQGKNVASCCRNAIRSIVKDVILGIILPFVYFCAAKRSLACNKVVFLESKQEKMPDSFETLYCALEECGDYNLLYISLGQHRVPRFTYFVHCVHALREIATAEYVFLNDASDVISCVNLRDQTKVVQLWHACGAFKKWGMSTADLKFGGTREQILRHPFYKNLSLVTVSSPEVVWAYAEAMGLEKQRDIIKPLGVSRTDVFFSEAFILRARAHVQDLFPQTKNKKVILYAPTFRGRVSKASGPDRLDIDGLRKTLSKDYVLLIKHHPFVRDHPAVPKDCDGFAFDVSGAIEIEDLLCVADVCITDYSSIVFEYSLFERPMLFFAYDKGDYDDWRGFYYNYEEFVPGPVFENNEDLIEYLMHLDERYDGEKVTKFRQRFMSSCDGHATDRIVREVFGTDKNGFS</sequence>
<accession>A0ABM7WF02</accession>
<dbReference type="EMBL" id="AP025564">
    <property type="protein sequence ID" value="BDE94696.1"/>
    <property type="molecule type" value="Genomic_DNA"/>
</dbReference>
<evidence type="ECO:0008006" key="9">
    <source>
        <dbReference type="Google" id="ProtNLM"/>
    </source>
</evidence>
<keyword evidence="3" id="KW-1003">Cell membrane</keyword>
<evidence type="ECO:0000256" key="6">
    <source>
        <dbReference type="ARBA" id="ARBA00023136"/>
    </source>
</evidence>
<evidence type="ECO:0000256" key="5">
    <source>
        <dbReference type="ARBA" id="ARBA00022944"/>
    </source>
</evidence>
<dbReference type="RefSeq" id="WP_244387478.1">
    <property type="nucleotide sequence ID" value="NZ_AP025564.1"/>
</dbReference>
<evidence type="ECO:0000313" key="8">
    <source>
        <dbReference type="Proteomes" id="UP001320544"/>
    </source>
</evidence>
<keyword evidence="4" id="KW-0808">Transferase</keyword>
<protein>
    <recommendedName>
        <fullName evidence="9">CDP-ribitol ribitolphosphotransferase</fullName>
    </recommendedName>
</protein>
<dbReference type="Pfam" id="PF04464">
    <property type="entry name" value="Glyphos_transf"/>
    <property type="match status" value="1"/>
</dbReference>
<comment type="similarity">
    <text evidence="2">Belongs to the CDP-glycerol glycerophosphotransferase family.</text>
</comment>
<proteinExistence type="inferred from homology"/>
<dbReference type="PANTHER" id="PTHR37316:SF2">
    <property type="entry name" value="TEICHOIC ACID RIBITOL-PHOSPHATE POLYMERASE TARK"/>
    <property type="match status" value="1"/>
</dbReference>
<evidence type="ECO:0000256" key="1">
    <source>
        <dbReference type="ARBA" id="ARBA00004202"/>
    </source>
</evidence>
<comment type="subcellular location">
    <subcellularLocation>
        <location evidence="1">Cell membrane</location>
        <topology evidence="1">Peripheral membrane protein</topology>
    </subcellularLocation>
</comment>
<dbReference type="SUPFAM" id="SSF53756">
    <property type="entry name" value="UDP-Glycosyltransferase/glycogen phosphorylase"/>
    <property type="match status" value="1"/>
</dbReference>
<evidence type="ECO:0000256" key="2">
    <source>
        <dbReference type="ARBA" id="ARBA00010488"/>
    </source>
</evidence>
<dbReference type="InterPro" id="IPR043148">
    <property type="entry name" value="TagF_C"/>
</dbReference>
<name>A0ABM7WF02_9ACTN</name>
<gene>
    <name evidence="7" type="ORF">CE91St30_00290</name>
</gene>
<dbReference type="PANTHER" id="PTHR37316">
    <property type="entry name" value="TEICHOIC ACID GLYCEROL-PHOSPHATE PRIMASE"/>
    <property type="match status" value="1"/>
</dbReference>
<dbReference type="Gene3D" id="3.40.50.11820">
    <property type="match status" value="1"/>
</dbReference>
<keyword evidence="5" id="KW-0777">Teichoic acid biosynthesis</keyword>
<dbReference type="InterPro" id="IPR007554">
    <property type="entry name" value="Glycerophosphate_synth"/>
</dbReference>
<evidence type="ECO:0000256" key="4">
    <source>
        <dbReference type="ARBA" id="ARBA00022679"/>
    </source>
</evidence>
<dbReference type="InterPro" id="IPR043149">
    <property type="entry name" value="TagF_N"/>
</dbReference>
<dbReference type="Gene3D" id="3.40.50.12580">
    <property type="match status" value="1"/>
</dbReference>
<organism evidence="7 8">
    <name type="scientific">Raoultibacter timonensis</name>
    <dbReference type="NCBI Taxonomy" id="1907662"/>
    <lineage>
        <taxon>Bacteria</taxon>
        <taxon>Bacillati</taxon>
        <taxon>Actinomycetota</taxon>
        <taxon>Coriobacteriia</taxon>
        <taxon>Eggerthellales</taxon>
        <taxon>Eggerthellaceae</taxon>
        <taxon>Raoultibacter</taxon>
    </lineage>
</organism>
<keyword evidence="6" id="KW-0472">Membrane</keyword>
<evidence type="ECO:0000256" key="3">
    <source>
        <dbReference type="ARBA" id="ARBA00022475"/>
    </source>
</evidence>
<reference evidence="7 8" key="1">
    <citation type="submission" date="2022-01" db="EMBL/GenBank/DDBJ databases">
        <title>Novel bile acid biosynthetic pathways are enriched in the microbiome of centenarians.</title>
        <authorList>
            <person name="Sato Y."/>
            <person name="Atarashi K."/>
            <person name="Plichta R.D."/>
            <person name="Arai Y."/>
            <person name="Sasajima S."/>
            <person name="Kearney M.S."/>
            <person name="Suda W."/>
            <person name="Takeshita K."/>
            <person name="Sasaki T."/>
            <person name="Okamoto S."/>
            <person name="Skelly N.A."/>
            <person name="Okamura Y."/>
            <person name="Vlamakis H."/>
            <person name="Li Y."/>
            <person name="Tanoue T."/>
            <person name="Takei H."/>
            <person name="Nittono H."/>
            <person name="Narushima S."/>
            <person name="Irie J."/>
            <person name="Itoh H."/>
            <person name="Moriya K."/>
            <person name="Sugiura Y."/>
            <person name="Suematsu M."/>
            <person name="Moritoki N."/>
            <person name="Shibata S."/>
            <person name="Littman R.D."/>
            <person name="Fischbach A.M."/>
            <person name="Uwamino Y."/>
            <person name="Inoue T."/>
            <person name="Honda A."/>
            <person name="Hattori M."/>
            <person name="Murai T."/>
            <person name="Xavier J.R."/>
            <person name="Hirose N."/>
            <person name="Honda K."/>
        </authorList>
    </citation>
    <scope>NUCLEOTIDE SEQUENCE [LARGE SCALE GENOMIC DNA]</scope>
    <source>
        <strain evidence="7 8">CE91-St30</strain>
    </source>
</reference>
<evidence type="ECO:0000313" key="7">
    <source>
        <dbReference type="EMBL" id="BDE94696.1"/>
    </source>
</evidence>